<evidence type="ECO:0000313" key="3">
    <source>
        <dbReference type="EMBL" id="CAF1541505.1"/>
    </source>
</evidence>
<feature type="compositionally biased region" description="Polar residues" evidence="1">
    <location>
        <begin position="78"/>
        <end position="101"/>
    </location>
</feature>
<name>A0A815ASZ1_9BILA</name>
<dbReference type="EMBL" id="CAJNOL010003005">
    <property type="protein sequence ID" value="CAF1541505.1"/>
    <property type="molecule type" value="Genomic_DNA"/>
</dbReference>
<sequence length="111" mass="12836">MFQKQYLIDKIIITRDSYRYEHQKGFKSPTIQETTTTHTATDLQAQKSNQLIVNGQQTTCGNKEEFTEHHQTYFGPRSTASRSYNTYSDSANNYNTSPTRLQQREVTSDTS</sequence>
<dbReference type="Proteomes" id="UP000663854">
    <property type="component" value="Unassembled WGS sequence"/>
</dbReference>
<evidence type="ECO:0000313" key="5">
    <source>
        <dbReference type="Proteomes" id="UP000663870"/>
    </source>
</evidence>
<reference evidence="2" key="1">
    <citation type="submission" date="2021-02" db="EMBL/GenBank/DDBJ databases">
        <authorList>
            <person name="Nowell W R."/>
        </authorList>
    </citation>
    <scope>NUCLEOTIDE SEQUENCE</scope>
</reference>
<dbReference type="Proteomes" id="UP000663870">
    <property type="component" value="Unassembled WGS sequence"/>
</dbReference>
<proteinExistence type="predicted"/>
<keyword evidence="5" id="KW-1185">Reference proteome</keyword>
<feature type="compositionally biased region" description="Basic and acidic residues" evidence="1">
    <location>
        <begin position="102"/>
        <end position="111"/>
    </location>
</feature>
<evidence type="ECO:0000256" key="1">
    <source>
        <dbReference type="SAM" id="MobiDB-lite"/>
    </source>
</evidence>
<dbReference type="EMBL" id="CAJNOH010001933">
    <property type="protein sequence ID" value="CAF1261413.1"/>
    <property type="molecule type" value="Genomic_DNA"/>
</dbReference>
<accession>A0A815ASZ1</accession>
<dbReference type="AlphaFoldDB" id="A0A815ASZ1"/>
<protein>
    <submittedName>
        <fullName evidence="2">Uncharacterized protein</fullName>
    </submittedName>
</protein>
<gene>
    <name evidence="3" type="ORF">JXQ802_LOCUS42979</name>
    <name evidence="2" type="ORF">PYM288_LOCUS27902</name>
</gene>
<comment type="caution">
    <text evidence="2">The sequence shown here is derived from an EMBL/GenBank/DDBJ whole genome shotgun (WGS) entry which is preliminary data.</text>
</comment>
<organism evidence="2 4">
    <name type="scientific">Rotaria sordida</name>
    <dbReference type="NCBI Taxonomy" id="392033"/>
    <lineage>
        <taxon>Eukaryota</taxon>
        <taxon>Metazoa</taxon>
        <taxon>Spiralia</taxon>
        <taxon>Gnathifera</taxon>
        <taxon>Rotifera</taxon>
        <taxon>Eurotatoria</taxon>
        <taxon>Bdelloidea</taxon>
        <taxon>Philodinida</taxon>
        <taxon>Philodinidae</taxon>
        <taxon>Rotaria</taxon>
    </lineage>
</organism>
<evidence type="ECO:0000313" key="2">
    <source>
        <dbReference type="EMBL" id="CAF1261413.1"/>
    </source>
</evidence>
<feature type="region of interest" description="Disordered" evidence="1">
    <location>
        <begin position="75"/>
        <end position="111"/>
    </location>
</feature>
<evidence type="ECO:0000313" key="4">
    <source>
        <dbReference type="Proteomes" id="UP000663854"/>
    </source>
</evidence>